<accession>A0A8H4A9I8</accession>
<organism evidence="2 3">
    <name type="scientific">Gigaspora margarita</name>
    <dbReference type="NCBI Taxonomy" id="4874"/>
    <lineage>
        <taxon>Eukaryota</taxon>
        <taxon>Fungi</taxon>
        <taxon>Fungi incertae sedis</taxon>
        <taxon>Mucoromycota</taxon>
        <taxon>Glomeromycotina</taxon>
        <taxon>Glomeromycetes</taxon>
        <taxon>Diversisporales</taxon>
        <taxon>Gigasporaceae</taxon>
        <taxon>Gigaspora</taxon>
    </lineage>
</organism>
<dbReference type="OrthoDB" id="17560at2759"/>
<name>A0A8H4A9I8_GIGMA</name>
<sequence length="340" mass="38133">MMVRKYLYNTTTFVTPCLSSFTKNYVNANVKNVKGIFNKSCKRVRTRCTKVNAKKIEIGSRFVIANHKVPNEYINGSKKNFFSSILTKKMSIASSCASLPPVQSDYAPKGKTTNVNGLDVYWAIPDSFAEAKTKNAVIICYDIFGFHENVKQFCDILGSQGFLVALPDYLQGNYWTTEKFKNEGHQLGKWLGENAPPEKVLQFTTPVVKQLREEHKVQNIGYIGFCWGGMIAAKHCKDPAFDACILIHPGMLTTEDFKDSQCPIAFLPSKDEPDLESQFVKDPVLTSKPFASKIVHRRFDLHHGFAGARGNFKDSANVEAVNEVISICVNFLNENLGVIY</sequence>
<evidence type="ECO:0000259" key="1">
    <source>
        <dbReference type="Pfam" id="PF01738"/>
    </source>
</evidence>
<dbReference type="PANTHER" id="PTHR47668">
    <property type="entry name" value="DIENELACTONE HYDROLASE FAMILY PROTEIN (AFU_ORTHOLOGUE AFUA_6G01940)"/>
    <property type="match status" value="1"/>
</dbReference>
<dbReference type="SUPFAM" id="SSF53474">
    <property type="entry name" value="alpha/beta-Hydrolases"/>
    <property type="match status" value="1"/>
</dbReference>
<dbReference type="EMBL" id="WTPW01000944">
    <property type="protein sequence ID" value="KAF0468310.1"/>
    <property type="molecule type" value="Genomic_DNA"/>
</dbReference>
<dbReference type="Proteomes" id="UP000439903">
    <property type="component" value="Unassembled WGS sequence"/>
</dbReference>
<dbReference type="Pfam" id="PF01738">
    <property type="entry name" value="DLH"/>
    <property type="match status" value="1"/>
</dbReference>
<dbReference type="PANTHER" id="PTHR47668:SF1">
    <property type="entry name" value="DIENELACTONE HYDROLASE DOMAIN-CONTAINING PROTEIN-RELATED"/>
    <property type="match status" value="1"/>
</dbReference>
<keyword evidence="3" id="KW-1185">Reference proteome</keyword>
<evidence type="ECO:0000313" key="2">
    <source>
        <dbReference type="EMBL" id="KAF0468310.1"/>
    </source>
</evidence>
<comment type="caution">
    <text evidence="2">The sequence shown here is derived from an EMBL/GenBank/DDBJ whole genome shotgun (WGS) entry which is preliminary data.</text>
</comment>
<dbReference type="GO" id="GO:0016787">
    <property type="term" value="F:hydrolase activity"/>
    <property type="evidence" value="ECO:0007669"/>
    <property type="project" value="UniProtKB-KW"/>
</dbReference>
<proteinExistence type="predicted"/>
<evidence type="ECO:0000313" key="3">
    <source>
        <dbReference type="Proteomes" id="UP000439903"/>
    </source>
</evidence>
<protein>
    <submittedName>
        <fullName evidence="2">Alpha/beta-hydrolase</fullName>
    </submittedName>
</protein>
<dbReference type="InterPro" id="IPR029058">
    <property type="entry name" value="AB_hydrolase_fold"/>
</dbReference>
<keyword evidence="2" id="KW-0378">Hydrolase</keyword>
<dbReference type="InterPro" id="IPR002925">
    <property type="entry name" value="Dienelactn_hydro"/>
</dbReference>
<feature type="domain" description="Dienelactone hydrolase" evidence="1">
    <location>
        <begin position="119"/>
        <end position="334"/>
    </location>
</feature>
<dbReference type="AlphaFoldDB" id="A0A8H4A9I8"/>
<dbReference type="Gene3D" id="3.40.50.1820">
    <property type="entry name" value="alpha/beta hydrolase"/>
    <property type="match status" value="1"/>
</dbReference>
<reference evidence="2 3" key="1">
    <citation type="journal article" date="2019" name="Environ. Microbiol.">
        <title>At the nexus of three kingdoms: the genome of the mycorrhizal fungus Gigaspora margarita provides insights into plant, endobacterial and fungal interactions.</title>
        <authorList>
            <person name="Venice F."/>
            <person name="Ghignone S."/>
            <person name="Salvioli di Fossalunga A."/>
            <person name="Amselem J."/>
            <person name="Novero M."/>
            <person name="Xianan X."/>
            <person name="Sedzielewska Toro K."/>
            <person name="Morin E."/>
            <person name="Lipzen A."/>
            <person name="Grigoriev I.V."/>
            <person name="Henrissat B."/>
            <person name="Martin F.M."/>
            <person name="Bonfante P."/>
        </authorList>
    </citation>
    <scope>NUCLEOTIDE SEQUENCE [LARGE SCALE GENOMIC DNA]</scope>
    <source>
        <strain evidence="2 3">BEG34</strain>
    </source>
</reference>
<gene>
    <name evidence="2" type="ORF">F8M41_025850</name>
</gene>